<dbReference type="Gene3D" id="3.90.1150.10">
    <property type="entry name" value="Aspartate Aminotransferase, domain 1"/>
    <property type="match status" value="1"/>
</dbReference>
<keyword evidence="4" id="KW-0663">Pyridoxal phosphate</keyword>
<evidence type="ECO:0000256" key="4">
    <source>
        <dbReference type="ARBA" id="ARBA00022898"/>
    </source>
</evidence>
<dbReference type="Gene3D" id="3.40.640.10">
    <property type="entry name" value="Type I PLP-dependent aspartate aminotransferase-like (Major domain)"/>
    <property type="match status" value="1"/>
</dbReference>
<keyword evidence="2 6" id="KW-0032">Aminotransferase</keyword>
<gene>
    <name evidence="6" type="primary">hisC2</name>
    <name evidence="6" type="ORF">OJF2_43830</name>
</gene>
<dbReference type="OrthoDB" id="9813612at2"/>
<dbReference type="PROSITE" id="PS51318">
    <property type="entry name" value="TAT"/>
    <property type="match status" value="1"/>
</dbReference>
<dbReference type="Proteomes" id="UP000324233">
    <property type="component" value="Chromosome"/>
</dbReference>
<dbReference type="InterPro" id="IPR050106">
    <property type="entry name" value="HistidinolP_aminotransfase"/>
</dbReference>
<dbReference type="NCBIfam" id="NF006580">
    <property type="entry name" value="PRK09105.1"/>
    <property type="match status" value="1"/>
</dbReference>
<sequence length="385" mass="41974">MREPLRREIREELKDRGFSRRDFARLAALMTAGASLPFYNESALAQDLKAIGRIPTDAVKINANENPMGPCPAAIEAITAIVRQGGRYLFEQTYAFVEAMAQAEGVPEDHVLPFPGSSDPLHRAVLAFTAPTRPLVTANPGYEAPEKAAQFIGARTIQVPLRKDYSHDPKGMVEAGPNAGVIYVCNPNNPTGTVTRREDLDYIVANKPKGCVVLIDEAYIHFTTATSPATDLVAAGKDVIVLRTFSKLYGMAGLRAGAAIARPDLLEKLRNYGGLGIMPATGMAGAVASLKDRSLVAERRKVVADIREDLCAWMQKKGYGFIPSEANMILVDGRRPGRQMARDMIAYKVAVGRAWPALPNHVRVTIGTRDEMARFKVALERVMEA</sequence>
<evidence type="ECO:0000259" key="5">
    <source>
        <dbReference type="Pfam" id="PF00155"/>
    </source>
</evidence>
<dbReference type="GO" id="GO:0030170">
    <property type="term" value="F:pyridoxal phosphate binding"/>
    <property type="evidence" value="ECO:0007669"/>
    <property type="project" value="InterPro"/>
</dbReference>
<feature type="domain" description="Aminotransferase class I/classII large" evidence="5">
    <location>
        <begin position="57"/>
        <end position="375"/>
    </location>
</feature>
<name>A0A5B9W545_9BACT</name>
<reference evidence="6 7" key="1">
    <citation type="submission" date="2019-08" db="EMBL/GenBank/DDBJ databases">
        <title>Deep-cultivation of Planctomycetes and their phenomic and genomic characterization uncovers novel biology.</title>
        <authorList>
            <person name="Wiegand S."/>
            <person name="Jogler M."/>
            <person name="Boedeker C."/>
            <person name="Pinto D."/>
            <person name="Vollmers J."/>
            <person name="Rivas-Marin E."/>
            <person name="Kohn T."/>
            <person name="Peeters S.H."/>
            <person name="Heuer A."/>
            <person name="Rast P."/>
            <person name="Oberbeckmann S."/>
            <person name="Bunk B."/>
            <person name="Jeske O."/>
            <person name="Meyerdierks A."/>
            <person name="Storesund J.E."/>
            <person name="Kallscheuer N."/>
            <person name="Luecker S."/>
            <person name="Lage O.M."/>
            <person name="Pohl T."/>
            <person name="Merkel B.J."/>
            <person name="Hornburger P."/>
            <person name="Mueller R.-W."/>
            <person name="Bruemmer F."/>
            <person name="Labrenz M."/>
            <person name="Spormann A.M."/>
            <person name="Op den Camp H."/>
            <person name="Overmann J."/>
            <person name="Amann R."/>
            <person name="Jetten M.S.M."/>
            <person name="Mascher T."/>
            <person name="Medema M.H."/>
            <person name="Devos D.P."/>
            <person name="Kaster A.-K."/>
            <person name="Ovreas L."/>
            <person name="Rohde M."/>
            <person name="Galperin M.Y."/>
            <person name="Jogler C."/>
        </authorList>
    </citation>
    <scope>NUCLEOTIDE SEQUENCE [LARGE SCALE GENOMIC DNA]</scope>
    <source>
        <strain evidence="6 7">OJF2</strain>
    </source>
</reference>
<dbReference type="PANTHER" id="PTHR43643:SF3">
    <property type="entry name" value="HISTIDINOL-PHOSPHATE AMINOTRANSFERASE"/>
    <property type="match status" value="1"/>
</dbReference>
<evidence type="ECO:0000256" key="1">
    <source>
        <dbReference type="ARBA" id="ARBA00007970"/>
    </source>
</evidence>
<dbReference type="InterPro" id="IPR015421">
    <property type="entry name" value="PyrdxlP-dep_Trfase_major"/>
</dbReference>
<comment type="similarity">
    <text evidence="1">Belongs to the class-II pyridoxal-phosphate-dependent aminotransferase family. Histidinol-phosphate aminotransferase subfamily.</text>
</comment>
<evidence type="ECO:0000313" key="6">
    <source>
        <dbReference type="EMBL" id="QEH35826.1"/>
    </source>
</evidence>
<dbReference type="InterPro" id="IPR006311">
    <property type="entry name" value="TAT_signal"/>
</dbReference>
<dbReference type="EC" id="2.6.1.9" evidence="6"/>
<dbReference type="InterPro" id="IPR015424">
    <property type="entry name" value="PyrdxlP-dep_Trfase"/>
</dbReference>
<evidence type="ECO:0000256" key="2">
    <source>
        <dbReference type="ARBA" id="ARBA00022576"/>
    </source>
</evidence>
<dbReference type="KEGG" id="agv:OJF2_43830"/>
<dbReference type="AlphaFoldDB" id="A0A5B9W545"/>
<dbReference type="GO" id="GO:0004400">
    <property type="term" value="F:histidinol-phosphate transaminase activity"/>
    <property type="evidence" value="ECO:0007669"/>
    <property type="project" value="UniProtKB-EC"/>
</dbReference>
<keyword evidence="7" id="KW-1185">Reference proteome</keyword>
<dbReference type="Pfam" id="PF00155">
    <property type="entry name" value="Aminotran_1_2"/>
    <property type="match status" value="1"/>
</dbReference>
<dbReference type="PANTHER" id="PTHR43643">
    <property type="entry name" value="HISTIDINOL-PHOSPHATE AMINOTRANSFERASE 2"/>
    <property type="match status" value="1"/>
</dbReference>
<protein>
    <submittedName>
        <fullName evidence="6">Histidinol-phosphate aminotransferase 2</fullName>
        <ecNumber evidence="6">2.6.1.9</ecNumber>
    </submittedName>
</protein>
<accession>A0A5B9W545</accession>
<dbReference type="InterPro" id="IPR004839">
    <property type="entry name" value="Aminotransferase_I/II_large"/>
</dbReference>
<dbReference type="InterPro" id="IPR015422">
    <property type="entry name" value="PyrdxlP-dep_Trfase_small"/>
</dbReference>
<dbReference type="EMBL" id="CP042997">
    <property type="protein sequence ID" value="QEH35826.1"/>
    <property type="molecule type" value="Genomic_DNA"/>
</dbReference>
<dbReference type="CDD" id="cd00609">
    <property type="entry name" value="AAT_like"/>
    <property type="match status" value="1"/>
</dbReference>
<dbReference type="SUPFAM" id="SSF53383">
    <property type="entry name" value="PLP-dependent transferases"/>
    <property type="match status" value="1"/>
</dbReference>
<evidence type="ECO:0000256" key="3">
    <source>
        <dbReference type="ARBA" id="ARBA00022679"/>
    </source>
</evidence>
<keyword evidence="3 6" id="KW-0808">Transferase</keyword>
<evidence type="ECO:0000313" key="7">
    <source>
        <dbReference type="Proteomes" id="UP000324233"/>
    </source>
</evidence>
<organism evidence="6 7">
    <name type="scientific">Aquisphaera giovannonii</name>
    <dbReference type="NCBI Taxonomy" id="406548"/>
    <lineage>
        <taxon>Bacteria</taxon>
        <taxon>Pseudomonadati</taxon>
        <taxon>Planctomycetota</taxon>
        <taxon>Planctomycetia</taxon>
        <taxon>Isosphaerales</taxon>
        <taxon>Isosphaeraceae</taxon>
        <taxon>Aquisphaera</taxon>
    </lineage>
</organism>
<proteinExistence type="inferred from homology"/>